<dbReference type="OrthoDB" id="7866859at2759"/>
<name>A0A0Q9X4R4_DROWI</name>
<evidence type="ECO:0000256" key="2">
    <source>
        <dbReference type="ARBA" id="ARBA00003690"/>
    </source>
</evidence>
<evidence type="ECO:0000256" key="6">
    <source>
        <dbReference type="ARBA" id="ARBA00022617"/>
    </source>
</evidence>
<dbReference type="InterPro" id="IPR001128">
    <property type="entry name" value="Cyt_P450"/>
</dbReference>
<organism evidence="15 16">
    <name type="scientific">Drosophila willistoni</name>
    <name type="common">Fruit fly</name>
    <dbReference type="NCBI Taxonomy" id="7260"/>
    <lineage>
        <taxon>Eukaryota</taxon>
        <taxon>Metazoa</taxon>
        <taxon>Ecdysozoa</taxon>
        <taxon>Arthropoda</taxon>
        <taxon>Hexapoda</taxon>
        <taxon>Insecta</taxon>
        <taxon>Pterygota</taxon>
        <taxon>Neoptera</taxon>
        <taxon>Endopterygota</taxon>
        <taxon>Diptera</taxon>
        <taxon>Brachycera</taxon>
        <taxon>Muscomorpha</taxon>
        <taxon>Ephydroidea</taxon>
        <taxon>Drosophilidae</taxon>
        <taxon>Drosophila</taxon>
        <taxon>Sophophora</taxon>
    </lineage>
</organism>
<dbReference type="PANTHER" id="PTHR24291:SF189">
    <property type="entry name" value="CYTOCHROME P450 4C3-RELATED"/>
    <property type="match status" value="1"/>
</dbReference>
<evidence type="ECO:0000256" key="5">
    <source>
        <dbReference type="ARBA" id="ARBA00010617"/>
    </source>
</evidence>
<dbReference type="PRINTS" id="PR00463">
    <property type="entry name" value="EP450I"/>
</dbReference>
<keyword evidence="16" id="KW-1185">Reference proteome</keyword>
<dbReference type="InParanoid" id="A0A0Q9X4R4"/>
<dbReference type="GO" id="GO:0020037">
    <property type="term" value="F:heme binding"/>
    <property type="evidence" value="ECO:0007669"/>
    <property type="project" value="InterPro"/>
</dbReference>
<keyword evidence="7 14" id="KW-0479">Metal-binding</keyword>
<dbReference type="InterPro" id="IPR002401">
    <property type="entry name" value="Cyt_P450_E_grp-I"/>
</dbReference>
<evidence type="ECO:0000256" key="9">
    <source>
        <dbReference type="ARBA" id="ARBA00022848"/>
    </source>
</evidence>
<dbReference type="SUPFAM" id="SSF48264">
    <property type="entry name" value="Cytochrome P450"/>
    <property type="match status" value="1"/>
</dbReference>
<evidence type="ECO:0000256" key="4">
    <source>
        <dbReference type="ARBA" id="ARBA00004406"/>
    </source>
</evidence>
<dbReference type="AlphaFoldDB" id="A0A0Q9X4R4"/>
<dbReference type="Pfam" id="PF00067">
    <property type="entry name" value="p450"/>
    <property type="match status" value="1"/>
</dbReference>
<reference evidence="15 16" key="1">
    <citation type="journal article" date="2007" name="Nature">
        <title>Evolution of genes and genomes on the Drosophila phylogeny.</title>
        <authorList>
            <consortium name="Drosophila 12 Genomes Consortium"/>
            <person name="Clark A.G."/>
            <person name="Eisen M.B."/>
            <person name="Smith D.R."/>
            <person name="Bergman C.M."/>
            <person name="Oliver B."/>
            <person name="Markow T.A."/>
            <person name="Kaufman T.C."/>
            <person name="Kellis M."/>
            <person name="Gelbart W."/>
            <person name="Iyer V.N."/>
            <person name="Pollard D.A."/>
            <person name="Sackton T.B."/>
            <person name="Larracuente A.M."/>
            <person name="Singh N.D."/>
            <person name="Abad J.P."/>
            <person name="Abt D.N."/>
            <person name="Adryan B."/>
            <person name="Aguade M."/>
            <person name="Akashi H."/>
            <person name="Anderson W.W."/>
            <person name="Aquadro C.F."/>
            <person name="Ardell D.H."/>
            <person name="Arguello R."/>
            <person name="Artieri C.G."/>
            <person name="Barbash D.A."/>
            <person name="Barker D."/>
            <person name="Barsanti P."/>
            <person name="Batterham P."/>
            <person name="Batzoglou S."/>
            <person name="Begun D."/>
            <person name="Bhutkar A."/>
            <person name="Blanco E."/>
            <person name="Bosak S.A."/>
            <person name="Bradley R.K."/>
            <person name="Brand A.D."/>
            <person name="Brent M.R."/>
            <person name="Brooks A.N."/>
            <person name="Brown R.H."/>
            <person name="Butlin R.K."/>
            <person name="Caggese C."/>
            <person name="Calvi B.R."/>
            <person name="Bernardo de Carvalho A."/>
            <person name="Caspi A."/>
            <person name="Castrezana S."/>
            <person name="Celniker S.E."/>
            <person name="Chang J.L."/>
            <person name="Chapple C."/>
            <person name="Chatterji S."/>
            <person name="Chinwalla A."/>
            <person name="Civetta A."/>
            <person name="Clifton S.W."/>
            <person name="Comeron J.M."/>
            <person name="Costello J.C."/>
            <person name="Coyne J.A."/>
            <person name="Daub J."/>
            <person name="David R.G."/>
            <person name="Delcher A.L."/>
            <person name="Delehaunty K."/>
            <person name="Do C.B."/>
            <person name="Ebling H."/>
            <person name="Edwards K."/>
            <person name="Eickbush T."/>
            <person name="Evans J.D."/>
            <person name="Filipski A."/>
            <person name="Findeiss S."/>
            <person name="Freyhult E."/>
            <person name="Fulton L."/>
            <person name="Fulton R."/>
            <person name="Garcia A.C."/>
            <person name="Gardiner A."/>
            <person name="Garfield D.A."/>
            <person name="Garvin B.E."/>
            <person name="Gibson G."/>
            <person name="Gilbert D."/>
            <person name="Gnerre S."/>
            <person name="Godfrey J."/>
            <person name="Good R."/>
            <person name="Gotea V."/>
            <person name="Gravely B."/>
            <person name="Greenberg A.J."/>
            <person name="Griffiths-Jones S."/>
            <person name="Gross S."/>
            <person name="Guigo R."/>
            <person name="Gustafson E.A."/>
            <person name="Haerty W."/>
            <person name="Hahn M.W."/>
            <person name="Halligan D.L."/>
            <person name="Halpern A.L."/>
            <person name="Halter G.M."/>
            <person name="Han M.V."/>
            <person name="Heger A."/>
            <person name="Hillier L."/>
            <person name="Hinrichs A.S."/>
            <person name="Holmes I."/>
            <person name="Hoskins R.A."/>
            <person name="Hubisz M.J."/>
            <person name="Hultmark D."/>
            <person name="Huntley M.A."/>
            <person name="Jaffe D.B."/>
            <person name="Jagadeeshan S."/>
            <person name="Jeck W.R."/>
            <person name="Johnson J."/>
            <person name="Jones C.D."/>
            <person name="Jordan W.C."/>
            <person name="Karpen G.H."/>
            <person name="Kataoka E."/>
            <person name="Keightley P.D."/>
            <person name="Kheradpour P."/>
            <person name="Kirkness E.F."/>
            <person name="Koerich L.B."/>
            <person name="Kristiansen K."/>
            <person name="Kudrna D."/>
            <person name="Kulathinal R.J."/>
            <person name="Kumar S."/>
            <person name="Kwok R."/>
            <person name="Lander E."/>
            <person name="Langley C.H."/>
            <person name="Lapoint R."/>
            <person name="Lazzaro B.P."/>
            <person name="Lee S.J."/>
            <person name="Levesque L."/>
            <person name="Li R."/>
            <person name="Lin C.F."/>
            <person name="Lin M.F."/>
            <person name="Lindblad-Toh K."/>
            <person name="Llopart A."/>
            <person name="Long M."/>
            <person name="Low L."/>
            <person name="Lozovsky E."/>
            <person name="Lu J."/>
            <person name="Luo M."/>
            <person name="Machado C.A."/>
            <person name="Makalowski W."/>
            <person name="Marzo M."/>
            <person name="Matsuda M."/>
            <person name="Matzkin L."/>
            <person name="McAllister B."/>
            <person name="McBride C.S."/>
            <person name="McKernan B."/>
            <person name="McKernan K."/>
            <person name="Mendez-Lago M."/>
            <person name="Minx P."/>
            <person name="Mollenhauer M.U."/>
            <person name="Montooth K."/>
            <person name="Mount S.M."/>
            <person name="Mu X."/>
            <person name="Myers E."/>
            <person name="Negre B."/>
            <person name="Newfeld S."/>
            <person name="Nielsen R."/>
            <person name="Noor M.A."/>
            <person name="O'Grady P."/>
            <person name="Pachter L."/>
            <person name="Papaceit M."/>
            <person name="Parisi M.J."/>
            <person name="Parisi M."/>
            <person name="Parts L."/>
            <person name="Pedersen J.S."/>
            <person name="Pesole G."/>
            <person name="Phillippy A.M."/>
            <person name="Ponting C.P."/>
            <person name="Pop M."/>
            <person name="Porcelli D."/>
            <person name="Powell J.R."/>
            <person name="Prohaska S."/>
            <person name="Pruitt K."/>
            <person name="Puig M."/>
            <person name="Quesneville H."/>
            <person name="Ram K.R."/>
            <person name="Rand D."/>
            <person name="Rasmussen M.D."/>
            <person name="Reed L.K."/>
            <person name="Reenan R."/>
            <person name="Reily A."/>
            <person name="Remington K.A."/>
            <person name="Rieger T.T."/>
            <person name="Ritchie M.G."/>
            <person name="Robin C."/>
            <person name="Rogers Y.H."/>
            <person name="Rohde C."/>
            <person name="Rozas J."/>
            <person name="Rubenfield M.J."/>
            <person name="Ruiz A."/>
            <person name="Russo S."/>
            <person name="Salzberg S.L."/>
            <person name="Sanchez-Gracia A."/>
            <person name="Saranga D.J."/>
            <person name="Sato H."/>
            <person name="Schaeffer S.W."/>
            <person name="Schatz M.C."/>
            <person name="Schlenke T."/>
            <person name="Schwartz R."/>
            <person name="Segarra C."/>
            <person name="Singh R.S."/>
            <person name="Sirot L."/>
            <person name="Sirota M."/>
            <person name="Sisneros N.B."/>
            <person name="Smith C.D."/>
            <person name="Smith T.F."/>
            <person name="Spieth J."/>
            <person name="Stage D.E."/>
            <person name="Stark A."/>
            <person name="Stephan W."/>
            <person name="Strausberg R.L."/>
            <person name="Strempel S."/>
            <person name="Sturgill D."/>
            <person name="Sutton G."/>
            <person name="Sutton G.G."/>
            <person name="Tao W."/>
            <person name="Teichmann S."/>
            <person name="Tobari Y.N."/>
            <person name="Tomimura Y."/>
            <person name="Tsolas J.M."/>
            <person name="Valente V.L."/>
            <person name="Venter E."/>
            <person name="Venter J.C."/>
            <person name="Vicario S."/>
            <person name="Vieira F.G."/>
            <person name="Vilella A.J."/>
            <person name="Villasante A."/>
            <person name="Walenz B."/>
            <person name="Wang J."/>
            <person name="Wasserman M."/>
            <person name="Watts T."/>
            <person name="Wilson D."/>
            <person name="Wilson R.K."/>
            <person name="Wing R.A."/>
            <person name="Wolfner M.F."/>
            <person name="Wong A."/>
            <person name="Wong G.K."/>
            <person name="Wu C.I."/>
            <person name="Wu G."/>
            <person name="Yamamoto D."/>
            <person name="Yang H.P."/>
            <person name="Yang S.P."/>
            <person name="Yorke J.A."/>
            <person name="Yoshida K."/>
            <person name="Zdobnov E."/>
            <person name="Zhang P."/>
            <person name="Zhang Y."/>
            <person name="Zimin A.V."/>
            <person name="Baldwin J."/>
            <person name="Abdouelleil A."/>
            <person name="Abdulkadir J."/>
            <person name="Abebe A."/>
            <person name="Abera B."/>
            <person name="Abreu J."/>
            <person name="Acer S.C."/>
            <person name="Aftuck L."/>
            <person name="Alexander A."/>
            <person name="An P."/>
            <person name="Anderson E."/>
            <person name="Anderson S."/>
            <person name="Arachi H."/>
            <person name="Azer M."/>
            <person name="Bachantsang P."/>
            <person name="Barry A."/>
            <person name="Bayul T."/>
            <person name="Berlin A."/>
            <person name="Bessette D."/>
            <person name="Bloom T."/>
            <person name="Blye J."/>
            <person name="Boguslavskiy L."/>
            <person name="Bonnet C."/>
            <person name="Boukhgalter B."/>
            <person name="Bourzgui I."/>
            <person name="Brown A."/>
            <person name="Cahill P."/>
            <person name="Channer S."/>
            <person name="Cheshatsang Y."/>
            <person name="Chuda L."/>
            <person name="Citroen M."/>
            <person name="Collymore A."/>
            <person name="Cooke P."/>
            <person name="Costello M."/>
            <person name="D'Aco K."/>
            <person name="Daza R."/>
            <person name="De Haan G."/>
            <person name="DeGray S."/>
            <person name="DeMaso C."/>
            <person name="Dhargay N."/>
            <person name="Dooley K."/>
            <person name="Dooley E."/>
            <person name="Doricent M."/>
            <person name="Dorje P."/>
            <person name="Dorjee K."/>
            <person name="Dupes A."/>
            <person name="Elong R."/>
            <person name="Falk J."/>
            <person name="Farina A."/>
            <person name="Faro S."/>
            <person name="Ferguson D."/>
            <person name="Fisher S."/>
            <person name="Foley C.D."/>
            <person name="Franke A."/>
            <person name="Friedrich D."/>
            <person name="Gadbois L."/>
            <person name="Gearin G."/>
            <person name="Gearin C.R."/>
            <person name="Giannoukos G."/>
            <person name="Goode T."/>
            <person name="Graham J."/>
            <person name="Grandbois E."/>
            <person name="Grewal S."/>
            <person name="Gyaltsen K."/>
            <person name="Hafez N."/>
            <person name="Hagos B."/>
            <person name="Hall J."/>
            <person name="Henson C."/>
            <person name="Hollinger A."/>
            <person name="Honan T."/>
            <person name="Huard M.D."/>
            <person name="Hughes L."/>
            <person name="Hurhula B."/>
            <person name="Husby M.E."/>
            <person name="Kamat A."/>
            <person name="Kanga B."/>
            <person name="Kashin S."/>
            <person name="Khazanovich D."/>
            <person name="Kisner P."/>
            <person name="Lance K."/>
            <person name="Lara M."/>
            <person name="Lee W."/>
            <person name="Lennon N."/>
            <person name="Letendre F."/>
            <person name="LeVine R."/>
            <person name="Lipovsky A."/>
            <person name="Liu X."/>
            <person name="Liu J."/>
            <person name="Liu S."/>
            <person name="Lokyitsang T."/>
            <person name="Lokyitsang Y."/>
            <person name="Lubonja R."/>
            <person name="Lui A."/>
            <person name="MacDonald P."/>
            <person name="Magnisalis V."/>
            <person name="Maru K."/>
            <person name="Matthews C."/>
            <person name="McCusker W."/>
            <person name="McDonough S."/>
            <person name="Mehta T."/>
            <person name="Meldrim J."/>
            <person name="Meneus L."/>
            <person name="Mihai O."/>
            <person name="Mihalev A."/>
            <person name="Mihova T."/>
            <person name="Mittelman R."/>
            <person name="Mlenga V."/>
            <person name="Montmayeur A."/>
            <person name="Mulrain L."/>
            <person name="Navidi A."/>
            <person name="Naylor J."/>
            <person name="Negash T."/>
            <person name="Nguyen T."/>
            <person name="Nguyen N."/>
            <person name="Nicol R."/>
            <person name="Norbu C."/>
            <person name="Norbu N."/>
            <person name="Novod N."/>
            <person name="O'Neill B."/>
            <person name="Osman S."/>
            <person name="Markiewicz E."/>
            <person name="Oyono O.L."/>
            <person name="Patti C."/>
            <person name="Phunkhang P."/>
            <person name="Pierre F."/>
            <person name="Priest M."/>
            <person name="Raghuraman S."/>
            <person name="Rege F."/>
            <person name="Reyes R."/>
            <person name="Rise C."/>
            <person name="Rogov P."/>
            <person name="Ross K."/>
            <person name="Ryan E."/>
            <person name="Settipalli S."/>
            <person name="Shea T."/>
            <person name="Sherpa N."/>
            <person name="Shi L."/>
            <person name="Shih D."/>
            <person name="Sparrow T."/>
            <person name="Spaulding J."/>
            <person name="Stalker J."/>
            <person name="Stange-Thomann N."/>
            <person name="Stavropoulos S."/>
            <person name="Stone C."/>
            <person name="Strader C."/>
            <person name="Tesfaye S."/>
            <person name="Thomson T."/>
            <person name="Thoulutsang Y."/>
            <person name="Thoulutsang D."/>
            <person name="Topham K."/>
            <person name="Topping I."/>
            <person name="Tsamla T."/>
            <person name="Vassiliev H."/>
            <person name="Vo A."/>
            <person name="Wangchuk T."/>
            <person name="Wangdi T."/>
            <person name="Weiand M."/>
            <person name="Wilkinson J."/>
            <person name="Wilson A."/>
            <person name="Yadav S."/>
            <person name="Young G."/>
            <person name="Yu Q."/>
            <person name="Zembek L."/>
            <person name="Zhong D."/>
            <person name="Zimmer A."/>
            <person name="Zwirko Z."/>
            <person name="Jaffe D.B."/>
            <person name="Alvarez P."/>
            <person name="Brockman W."/>
            <person name="Butler J."/>
            <person name="Chin C."/>
            <person name="Gnerre S."/>
            <person name="Grabherr M."/>
            <person name="Kleber M."/>
            <person name="Mauceli E."/>
            <person name="MacCallum I."/>
        </authorList>
    </citation>
    <scope>NUCLEOTIDE SEQUENCE [LARGE SCALE GENOMIC DNA]</scope>
    <source>
        <strain evidence="16">Tucson 14030-0811.24</strain>
    </source>
</reference>
<gene>
    <name evidence="15" type="primary">Dwil\GK27223</name>
    <name evidence="15" type="ORF">Dwil_GK27223</name>
</gene>
<keyword evidence="12" id="KW-0503">Monooxygenase</keyword>
<proteinExistence type="inferred from homology"/>
<evidence type="ECO:0000313" key="15">
    <source>
        <dbReference type="EMBL" id="KRF99287.1"/>
    </source>
</evidence>
<dbReference type="KEGG" id="dwi:26529225"/>
<dbReference type="Proteomes" id="UP000007798">
    <property type="component" value="Unassembled WGS sequence"/>
</dbReference>
<comment type="subcellular location">
    <subcellularLocation>
        <location evidence="4">Endoplasmic reticulum membrane</location>
        <topology evidence="4">Peripheral membrane protein</topology>
    </subcellularLocation>
    <subcellularLocation>
        <location evidence="3">Microsome membrane</location>
        <topology evidence="3">Peripheral membrane protein</topology>
    </subcellularLocation>
</comment>
<dbReference type="PANTHER" id="PTHR24291">
    <property type="entry name" value="CYTOCHROME P450 FAMILY 4"/>
    <property type="match status" value="1"/>
</dbReference>
<keyword evidence="8" id="KW-0256">Endoplasmic reticulum</keyword>
<evidence type="ECO:0008006" key="17">
    <source>
        <dbReference type="Google" id="ProtNLM"/>
    </source>
</evidence>
<dbReference type="GO" id="GO:0016705">
    <property type="term" value="F:oxidoreductase activity, acting on paired donors, with incorporation or reduction of molecular oxygen"/>
    <property type="evidence" value="ECO:0007669"/>
    <property type="project" value="InterPro"/>
</dbReference>
<accession>A0A0Q9X4R4</accession>
<keyword evidence="9" id="KW-0492">Microsome</keyword>
<keyword evidence="10" id="KW-0560">Oxidoreductase</keyword>
<evidence type="ECO:0000256" key="7">
    <source>
        <dbReference type="ARBA" id="ARBA00022723"/>
    </source>
</evidence>
<dbReference type="InterPro" id="IPR036396">
    <property type="entry name" value="Cyt_P450_sf"/>
</dbReference>
<feature type="binding site" description="axial binding residue" evidence="14">
    <location>
        <position position="246"/>
    </location>
    <ligand>
        <name>heme</name>
        <dbReference type="ChEBI" id="CHEBI:30413"/>
    </ligand>
    <ligandPart>
        <name>Fe</name>
        <dbReference type="ChEBI" id="CHEBI:18248"/>
    </ligandPart>
</feature>
<evidence type="ECO:0000256" key="8">
    <source>
        <dbReference type="ARBA" id="ARBA00022824"/>
    </source>
</evidence>
<evidence type="ECO:0000256" key="14">
    <source>
        <dbReference type="PIRSR" id="PIRSR602401-1"/>
    </source>
</evidence>
<dbReference type="GO" id="GO:0005506">
    <property type="term" value="F:iron ion binding"/>
    <property type="evidence" value="ECO:0007669"/>
    <property type="project" value="InterPro"/>
</dbReference>
<evidence type="ECO:0000256" key="10">
    <source>
        <dbReference type="ARBA" id="ARBA00023002"/>
    </source>
</evidence>
<dbReference type="eggNOG" id="KOG0157">
    <property type="taxonomic scope" value="Eukaryota"/>
</dbReference>
<evidence type="ECO:0000256" key="3">
    <source>
        <dbReference type="ARBA" id="ARBA00004174"/>
    </source>
</evidence>
<dbReference type="PRINTS" id="PR00385">
    <property type="entry name" value="P450"/>
</dbReference>
<evidence type="ECO:0000256" key="12">
    <source>
        <dbReference type="ARBA" id="ARBA00023033"/>
    </source>
</evidence>
<dbReference type="GO" id="GO:0004497">
    <property type="term" value="F:monooxygenase activity"/>
    <property type="evidence" value="ECO:0007669"/>
    <property type="project" value="UniProtKB-KW"/>
</dbReference>
<protein>
    <recommendedName>
        <fullName evidence="17">Cytochrome P450</fullName>
    </recommendedName>
</protein>
<keyword evidence="13" id="KW-0472">Membrane</keyword>
<dbReference type="Gene3D" id="1.10.630.10">
    <property type="entry name" value="Cytochrome P450"/>
    <property type="match status" value="1"/>
</dbReference>
<dbReference type="InterPro" id="IPR050196">
    <property type="entry name" value="Cytochrome_P450_Monoox"/>
</dbReference>
<keyword evidence="11 14" id="KW-0408">Iron</keyword>
<evidence type="ECO:0000256" key="11">
    <source>
        <dbReference type="ARBA" id="ARBA00023004"/>
    </source>
</evidence>
<dbReference type="STRING" id="7260.A0A0Q9X4R4"/>
<evidence type="ECO:0000313" key="16">
    <source>
        <dbReference type="Proteomes" id="UP000007798"/>
    </source>
</evidence>
<comment type="function">
    <text evidence="2">May be involved in the metabolism of insect hormones and in the breakdown of synthetic insecticides.</text>
</comment>
<comment type="similarity">
    <text evidence="5">Belongs to the cytochrome P450 family.</text>
</comment>
<keyword evidence="6 14" id="KW-0349">Heme</keyword>
<evidence type="ECO:0000256" key="13">
    <source>
        <dbReference type="ARBA" id="ARBA00023136"/>
    </source>
</evidence>
<dbReference type="EMBL" id="CH964232">
    <property type="protein sequence ID" value="KRF99287.1"/>
    <property type="molecule type" value="Genomic_DNA"/>
</dbReference>
<dbReference type="GO" id="GO:0005789">
    <property type="term" value="C:endoplasmic reticulum membrane"/>
    <property type="evidence" value="ECO:0007669"/>
    <property type="project" value="UniProtKB-SubCell"/>
</dbReference>
<comment type="cofactor">
    <cofactor evidence="1 14">
        <name>heme</name>
        <dbReference type="ChEBI" id="CHEBI:30413"/>
    </cofactor>
</comment>
<evidence type="ECO:0000256" key="1">
    <source>
        <dbReference type="ARBA" id="ARBA00001971"/>
    </source>
</evidence>
<dbReference type="SMR" id="A0A0Q9X4R4"/>
<sequence length="254" mass="29725">MGVNAKNEDCIKNNNLLESYERALEIGHILIYQPLYRRFWKKEYQFTQIKTKIRNTYEKIVQMNLETSISSNDENIFINQAMKHLKMGNLSYQDVVDECSSVTFAGFESTYTTIGNTLMLLAMFPHFQEKVYEELREIFPNTGDFDVTHGDLQKMDYLQRVLNESMRLFPVLPIIARRTDQDVQLLNGIIVPKFTNVAIGIFHMHRSKDIWGPEANTFNPDHFLPHNIKEKHSYAYIPFAKGSRNCIGKIYFIH</sequence>